<organism evidence="10 11">
    <name type="scientific">Punica granatum</name>
    <name type="common">Pomegranate</name>
    <dbReference type="NCBI Taxonomy" id="22663"/>
    <lineage>
        <taxon>Eukaryota</taxon>
        <taxon>Viridiplantae</taxon>
        <taxon>Streptophyta</taxon>
        <taxon>Embryophyta</taxon>
        <taxon>Tracheophyta</taxon>
        <taxon>Spermatophyta</taxon>
        <taxon>Magnoliopsida</taxon>
        <taxon>eudicotyledons</taxon>
        <taxon>Gunneridae</taxon>
        <taxon>Pentapetalae</taxon>
        <taxon>rosids</taxon>
        <taxon>malvids</taxon>
        <taxon>Myrtales</taxon>
        <taxon>Lythraceae</taxon>
        <taxon>Punica</taxon>
    </lineage>
</organism>
<dbReference type="SUPFAM" id="SSF51412">
    <property type="entry name" value="Inosine monophosphate dehydrogenase (IMPDH)"/>
    <property type="match status" value="1"/>
</dbReference>
<dbReference type="InterPro" id="IPR001093">
    <property type="entry name" value="IMP_DH_GMPRt"/>
</dbReference>
<dbReference type="GO" id="GO:0006183">
    <property type="term" value="P:GTP biosynthetic process"/>
    <property type="evidence" value="ECO:0007669"/>
    <property type="project" value="TreeGrafter"/>
</dbReference>
<dbReference type="AlphaFoldDB" id="A0A218X1P1"/>
<evidence type="ECO:0000313" key="10">
    <source>
        <dbReference type="EMBL" id="OWM78748.1"/>
    </source>
</evidence>
<dbReference type="InterPro" id="IPR013785">
    <property type="entry name" value="Aldolase_TIM"/>
</dbReference>
<dbReference type="Pfam" id="PF00478">
    <property type="entry name" value="IMPDH"/>
    <property type="match status" value="1"/>
</dbReference>
<keyword evidence="6" id="KW-0560">Oxidoreductase</keyword>
<comment type="similarity">
    <text evidence="2">Belongs to the IMPDH/GMPR family.</text>
</comment>
<dbReference type="InterPro" id="IPR015875">
    <property type="entry name" value="IMP_DH/GMP_Rdtase_CS"/>
</dbReference>
<dbReference type="CDD" id="cd00381">
    <property type="entry name" value="IMPDH"/>
    <property type="match status" value="1"/>
</dbReference>
<reference evidence="11" key="1">
    <citation type="journal article" date="2017" name="Plant J.">
        <title>The pomegranate (Punica granatum L.) genome and the genomics of punicalagin biosynthesis.</title>
        <authorList>
            <person name="Qin G."/>
            <person name="Xu C."/>
            <person name="Ming R."/>
            <person name="Tang H."/>
            <person name="Guyot R."/>
            <person name="Kramer E.M."/>
            <person name="Hu Y."/>
            <person name="Yi X."/>
            <person name="Qi Y."/>
            <person name="Xu X."/>
            <person name="Gao Z."/>
            <person name="Pan H."/>
            <person name="Jian J."/>
            <person name="Tian Y."/>
            <person name="Yue Z."/>
            <person name="Xu Y."/>
        </authorList>
    </citation>
    <scope>NUCLEOTIDE SEQUENCE [LARGE SCALE GENOMIC DNA]</scope>
    <source>
        <strain evidence="11">cv. Dabenzi</strain>
    </source>
</reference>
<keyword evidence="7" id="KW-0520">NAD</keyword>
<dbReference type="FunFam" id="3.20.20.70:FF:000424">
    <property type="entry name" value="Inosine-5'-monophosphate dehydrogenase 2"/>
    <property type="match status" value="1"/>
</dbReference>
<keyword evidence="4" id="KW-0658">Purine biosynthesis</keyword>
<comment type="cofactor">
    <cofactor evidence="1">
        <name>K(+)</name>
        <dbReference type="ChEBI" id="CHEBI:29103"/>
    </cofactor>
</comment>
<dbReference type="GO" id="GO:0006177">
    <property type="term" value="P:GMP biosynthetic process"/>
    <property type="evidence" value="ECO:0007669"/>
    <property type="project" value="UniProtKB-KW"/>
</dbReference>
<dbReference type="Gene3D" id="3.20.20.70">
    <property type="entry name" value="Aldolase class I"/>
    <property type="match status" value="2"/>
</dbReference>
<evidence type="ECO:0000256" key="6">
    <source>
        <dbReference type="ARBA" id="ARBA00023002"/>
    </source>
</evidence>
<evidence type="ECO:0000256" key="4">
    <source>
        <dbReference type="ARBA" id="ARBA00022755"/>
    </source>
</evidence>
<keyword evidence="5" id="KW-0630">Potassium</keyword>
<evidence type="ECO:0000259" key="9">
    <source>
        <dbReference type="Pfam" id="PF00478"/>
    </source>
</evidence>
<comment type="catalytic activity">
    <reaction evidence="8">
        <text>IMP + NAD(+) + H2O = XMP + NADH + H(+)</text>
        <dbReference type="Rhea" id="RHEA:11708"/>
        <dbReference type="ChEBI" id="CHEBI:15377"/>
        <dbReference type="ChEBI" id="CHEBI:15378"/>
        <dbReference type="ChEBI" id="CHEBI:57464"/>
        <dbReference type="ChEBI" id="CHEBI:57540"/>
        <dbReference type="ChEBI" id="CHEBI:57945"/>
        <dbReference type="ChEBI" id="CHEBI:58053"/>
        <dbReference type="EC" id="1.1.1.205"/>
    </reaction>
</comment>
<dbReference type="PANTHER" id="PTHR11911:SF111">
    <property type="entry name" value="INOSINE-5'-MONOPHOSPHATE DEHYDROGENASE"/>
    <property type="match status" value="1"/>
</dbReference>
<dbReference type="InterPro" id="IPR005990">
    <property type="entry name" value="IMP_DH"/>
</dbReference>
<accession>A0A218X1P1</accession>
<sequence length="316" mass="32824">MELPDGSKEAPLADYMVSSVDFVGWDSDLSQIVEYFDAKGPKVDFAPVAGRSGEIVDVVARADVETLRGYPRLLGGGSVGPDGELMVGAAIGTRESDKVRLEHLVKAGANVVVLDSSQGNSIYQIEMIKYIKRTYPELDLIGGNVVTMSQADNLIKAGVDGLRVGMGSGSICTTQEVCAVGRGQATAVYKVSSIASQSKVPVIADGGISNSGHIVKALTLGASTVMMGSFVAGSSESPGAYMVQGVVGAVADKGSVLKFVPYTVQAVKQGLQDLGAASLQDAHDLLKSTLRLEVRTGAAQVEGGVHGLVSYEKKPF</sequence>
<name>A0A218X1P1_PUNGR</name>
<evidence type="ECO:0000256" key="2">
    <source>
        <dbReference type="ARBA" id="ARBA00005502"/>
    </source>
</evidence>
<protein>
    <recommendedName>
        <fullName evidence="9">IMP dehydrogenase/GMP reductase domain-containing protein</fullName>
    </recommendedName>
</protein>
<evidence type="ECO:0000256" key="1">
    <source>
        <dbReference type="ARBA" id="ARBA00001958"/>
    </source>
</evidence>
<dbReference type="PROSITE" id="PS00487">
    <property type="entry name" value="IMP_DH_GMP_RED"/>
    <property type="match status" value="1"/>
</dbReference>
<dbReference type="SMART" id="SM01240">
    <property type="entry name" value="IMPDH"/>
    <property type="match status" value="1"/>
</dbReference>
<evidence type="ECO:0000256" key="8">
    <source>
        <dbReference type="ARBA" id="ARBA00048028"/>
    </source>
</evidence>
<evidence type="ECO:0000256" key="5">
    <source>
        <dbReference type="ARBA" id="ARBA00022958"/>
    </source>
</evidence>
<proteinExistence type="inferred from homology"/>
<evidence type="ECO:0000256" key="7">
    <source>
        <dbReference type="ARBA" id="ARBA00023027"/>
    </source>
</evidence>
<evidence type="ECO:0000313" key="11">
    <source>
        <dbReference type="Proteomes" id="UP000197138"/>
    </source>
</evidence>
<feature type="domain" description="IMP dehydrogenase/GMP reductase" evidence="9">
    <location>
        <begin position="82"/>
        <end position="243"/>
    </location>
</feature>
<dbReference type="GO" id="GO:0003938">
    <property type="term" value="F:IMP dehydrogenase activity"/>
    <property type="evidence" value="ECO:0007669"/>
    <property type="project" value="UniProtKB-EC"/>
</dbReference>
<comment type="caution">
    <text evidence="10">The sequence shown here is derived from an EMBL/GenBank/DDBJ whole genome shotgun (WGS) entry which is preliminary data.</text>
</comment>
<dbReference type="PANTHER" id="PTHR11911">
    <property type="entry name" value="INOSINE-5-MONOPHOSPHATE DEHYDROGENASE RELATED"/>
    <property type="match status" value="1"/>
</dbReference>
<evidence type="ECO:0000256" key="3">
    <source>
        <dbReference type="ARBA" id="ARBA00022749"/>
    </source>
</evidence>
<gene>
    <name evidence="10" type="ORF">CDL15_Pgr002919</name>
</gene>
<dbReference type="Proteomes" id="UP000197138">
    <property type="component" value="Unassembled WGS sequence"/>
</dbReference>
<dbReference type="GO" id="GO:0005737">
    <property type="term" value="C:cytoplasm"/>
    <property type="evidence" value="ECO:0007669"/>
    <property type="project" value="TreeGrafter"/>
</dbReference>
<keyword evidence="3" id="KW-0332">GMP biosynthesis</keyword>
<dbReference type="EMBL" id="MTKT01002492">
    <property type="protein sequence ID" value="OWM78748.1"/>
    <property type="molecule type" value="Genomic_DNA"/>
</dbReference>